<evidence type="ECO:0000256" key="3">
    <source>
        <dbReference type="ARBA" id="ARBA00022448"/>
    </source>
</evidence>
<keyword evidence="6" id="KW-0472">Membrane</keyword>
<dbReference type="InterPro" id="IPR002491">
    <property type="entry name" value="ABC_transptr_periplasmic_BD"/>
</dbReference>
<dbReference type="SUPFAM" id="SSF53807">
    <property type="entry name" value="Helical backbone' metal receptor"/>
    <property type="match status" value="1"/>
</dbReference>
<reference evidence="8 9" key="1">
    <citation type="submission" date="2018-06" db="EMBL/GenBank/DDBJ databases">
        <authorList>
            <consortium name="Pathogen Informatics"/>
            <person name="Doyle S."/>
        </authorList>
    </citation>
    <scope>NUCLEOTIDE SEQUENCE [LARGE SCALE GENOMIC DNA]</scope>
    <source>
        <strain evidence="8 9">NCTC8105</strain>
    </source>
</reference>
<keyword evidence="6" id="KW-0812">Transmembrane</keyword>
<comment type="subcellular location">
    <subcellularLocation>
        <location evidence="1">Cell envelope</location>
    </subcellularLocation>
</comment>
<evidence type="ECO:0000259" key="7">
    <source>
        <dbReference type="PROSITE" id="PS50983"/>
    </source>
</evidence>
<proteinExistence type="inferred from homology"/>
<evidence type="ECO:0000313" key="9">
    <source>
        <dbReference type="Proteomes" id="UP000254821"/>
    </source>
</evidence>
<keyword evidence="4" id="KW-0406">Ion transport</keyword>
<dbReference type="Proteomes" id="UP000254821">
    <property type="component" value="Unassembled WGS sequence"/>
</dbReference>
<keyword evidence="4" id="KW-0410">Iron transport</keyword>
<evidence type="ECO:0000256" key="1">
    <source>
        <dbReference type="ARBA" id="ARBA00004196"/>
    </source>
</evidence>
<dbReference type="EMBL" id="UGHP01000001">
    <property type="protein sequence ID" value="STQ78289.1"/>
    <property type="molecule type" value="Genomic_DNA"/>
</dbReference>
<keyword evidence="3" id="KW-0813">Transport</keyword>
<evidence type="ECO:0000313" key="8">
    <source>
        <dbReference type="EMBL" id="STQ78289.1"/>
    </source>
</evidence>
<accession>A0A377PDW9</accession>
<dbReference type="GO" id="GO:1901678">
    <property type="term" value="P:iron coordination entity transport"/>
    <property type="evidence" value="ECO:0007669"/>
    <property type="project" value="UniProtKB-ARBA"/>
</dbReference>
<protein>
    <submittedName>
        <fullName evidence="8">Uncharacterized ABC transporter solute-binding protein yclQ</fullName>
    </submittedName>
</protein>
<dbReference type="PANTHER" id="PTHR30532:SF28">
    <property type="entry name" value="PETROBACTIN-BINDING PROTEIN YCLQ"/>
    <property type="match status" value="1"/>
</dbReference>
<feature type="domain" description="Fe/B12 periplasmic-binding" evidence="7">
    <location>
        <begin position="69"/>
        <end position="141"/>
    </location>
</feature>
<dbReference type="AlphaFoldDB" id="A0A377PDW9"/>
<organism evidence="8 9">
    <name type="scientific">Hafnia alvei</name>
    <dbReference type="NCBI Taxonomy" id="569"/>
    <lineage>
        <taxon>Bacteria</taxon>
        <taxon>Pseudomonadati</taxon>
        <taxon>Pseudomonadota</taxon>
        <taxon>Gammaproteobacteria</taxon>
        <taxon>Enterobacterales</taxon>
        <taxon>Hafniaceae</taxon>
        <taxon>Hafnia</taxon>
    </lineage>
</organism>
<gene>
    <name evidence="8" type="primary">yclQ_1</name>
    <name evidence="8" type="ORF">NCTC8105_00297</name>
</gene>
<comment type="similarity">
    <text evidence="2">Belongs to the bacterial solute-binding protein 8 family.</text>
</comment>
<keyword evidence="5" id="KW-0732">Signal</keyword>
<dbReference type="GO" id="GO:0030288">
    <property type="term" value="C:outer membrane-bounded periplasmic space"/>
    <property type="evidence" value="ECO:0007669"/>
    <property type="project" value="TreeGrafter"/>
</dbReference>
<dbReference type="Gene3D" id="3.40.50.1980">
    <property type="entry name" value="Nitrogenase molybdenum iron protein domain"/>
    <property type="match status" value="1"/>
</dbReference>
<dbReference type="PROSITE" id="PS50983">
    <property type="entry name" value="FE_B12_PBP"/>
    <property type="match status" value="1"/>
</dbReference>
<sequence>MRISYFRLDAHYEKHFSGYYFFYFVIYQLLFSSKRANKAVIAHVTASTADTLSITHAAGVTQIHKNPQRVILFDFGTYDSLEKLGLTSHVVGLPKSIPSYIKGKVSSSMTEVGGMKDPDLNAIALLQPDLIIITGRPRQFI</sequence>
<evidence type="ECO:0000256" key="4">
    <source>
        <dbReference type="ARBA" id="ARBA00022496"/>
    </source>
</evidence>
<keyword evidence="4" id="KW-0408">Iron</keyword>
<feature type="transmembrane region" description="Helical" evidence="6">
    <location>
        <begin position="16"/>
        <end position="33"/>
    </location>
</feature>
<dbReference type="InterPro" id="IPR051313">
    <property type="entry name" value="Bact_iron-sidero_bind"/>
</dbReference>
<evidence type="ECO:0000256" key="6">
    <source>
        <dbReference type="SAM" id="Phobius"/>
    </source>
</evidence>
<name>A0A377PDW9_HAFAL</name>
<evidence type="ECO:0000256" key="5">
    <source>
        <dbReference type="ARBA" id="ARBA00022729"/>
    </source>
</evidence>
<evidence type="ECO:0000256" key="2">
    <source>
        <dbReference type="ARBA" id="ARBA00008814"/>
    </source>
</evidence>
<keyword evidence="6" id="KW-1133">Transmembrane helix</keyword>
<dbReference type="PANTHER" id="PTHR30532">
    <property type="entry name" value="IRON III DICITRATE-BINDING PERIPLASMIC PROTEIN"/>
    <property type="match status" value="1"/>
</dbReference>